<name>A0A2P2BY37_9ZZZZ</name>
<dbReference type="CDD" id="cd00093">
    <property type="entry name" value="HTH_XRE"/>
    <property type="match status" value="1"/>
</dbReference>
<protein>
    <recommendedName>
        <fullName evidence="2">HTH cro/C1-type domain-containing protein</fullName>
    </recommendedName>
</protein>
<dbReference type="AlphaFoldDB" id="A0A2P2BY37"/>
<keyword evidence="1" id="KW-0238">DNA-binding</keyword>
<dbReference type="InterPro" id="IPR001387">
    <property type="entry name" value="Cro/C1-type_HTH"/>
</dbReference>
<dbReference type="PANTHER" id="PTHR46797">
    <property type="entry name" value="HTH-TYPE TRANSCRIPTIONAL REGULATOR"/>
    <property type="match status" value="1"/>
</dbReference>
<dbReference type="GO" id="GO:0003677">
    <property type="term" value="F:DNA binding"/>
    <property type="evidence" value="ECO:0007669"/>
    <property type="project" value="UniProtKB-KW"/>
</dbReference>
<accession>A0A2P2BY37</accession>
<dbReference type="PANTHER" id="PTHR46797:SF1">
    <property type="entry name" value="METHYLPHOSPHONATE SYNTHASE"/>
    <property type="match status" value="1"/>
</dbReference>
<dbReference type="GO" id="GO:0005829">
    <property type="term" value="C:cytosol"/>
    <property type="evidence" value="ECO:0007669"/>
    <property type="project" value="TreeGrafter"/>
</dbReference>
<dbReference type="SMART" id="SM00530">
    <property type="entry name" value="HTH_XRE"/>
    <property type="match status" value="1"/>
</dbReference>
<dbReference type="SUPFAM" id="SSF47413">
    <property type="entry name" value="lambda repressor-like DNA-binding domains"/>
    <property type="match status" value="1"/>
</dbReference>
<dbReference type="Gene3D" id="1.10.260.40">
    <property type="entry name" value="lambda repressor-like DNA-binding domains"/>
    <property type="match status" value="1"/>
</dbReference>
<dbReference type="InterPro" id="IPR010982">
    <property type="entry name" value="Lambda_DNA-bd_dom_sf"/>
</dbReference>
<organism evidence="3">
    <name type="scientific">metagenome</name>
    <dbReference type="NCBI Taxonomy" id="256318"/>
    <lineage>
        <taxon>unclassified sequences</taxon>
        <taxon>metagenomes</taxon>
    </lineage>
</organism>
<evidence type="ECO:0000256" key="1">
    <source>
        <dbReference type="ARBA" id="ARBA00023125"/>
    </source>
</evidence>
<feature type="domain" description="HTH cro/C1-type" evidence="2">
    <location>
        <begin position="37"/>
        <end position="91"/>
    </location>
</feature>
<reference evidence="3" key="1">
    <citation type="submission" date="2015-08" db="EMBL/GenBank/DDBJ databases">
        <authorList>
            <person name="Babu N.S."/>
            <person name="Beckwith C.J."/>
            <person name="Beseler K.G."/>
            <person name="Brison A."/>
            <person name="Carone J.V."/>
            <person name="Caskin T.P."/>
            <person name="Diamond M."/>
            <person name="Durham M.E."/>
            <person name="Foxe J.M."/>
            <person name="Go M."/>
            <person name="Henderson B.A."/>
            <person name="Jones I.B."/>
            <person name="McGettigan J.A."/>
            <person name="Micheletti S.J."/>
            <person name="Nasrallah M.E."/>
            <person name="Ortiz D."/>
            <person name="Piller C.R."/>
            <person name="Privatt S.R."/>
            <person name="Schneider S.L."/>
            <person name="Sharp S."/>
            <person name="Smith T.C."/>
            <person name="Stanton J.D."/>
            <person name="Ullery H.E."/>
            <person name="Wilson R.J."/>
            <person name="Serrano M.G."/>
            <person name="Buck G."/>
            <person name="Lee V."/>
            <person name="Wang Y."/>
            <person name="Carvalho R."/>
            <person name="Voegtly L."/>
            <person name="Shi R."/>
            <person name="Duckworth R."/>
            <person name="Johnson A."/>
            <person name="Loviza R."/>
            <person name="Walstead R."/>
            <person name="Shah Z."/>
            <person name="Kiflezghi M."/>
            <person name="Wade K."/>
            <person name="Ball S.L."/>
            <person name="Bradley K.W."/>
            <person name="Asai D.J."/>
            <person name="Bowman C.A."/>
            <person name="Russell D.A."/>
            <person name="Pope W.H."/>
            <person name="Jacobs-Sera D."/>
            <person name="Hendrix R.W."/>
            <person name="Hatfull G.F."/>
        </authorList>
    </citation>
    <scope>NUCLEOTIDE SEQUENCE</scope>
</reference>
<evidence type="ECO:0000313" key="3">
    <source>
        <dbReference type="EMBL" id="CUR54666.1"/>
    </source>
</evidence>
<evidence type="ECO:0000259" key="2">
    <source>
        <dbReference type="PROSITE" id="PS50943"/>
    </source>
</evidence>
<proteinExistence type="predicted"/>
<gene>
    <name evidence="3" type="ORF">NOCA2210016</name>
</gene>
<dbReference type="Pfam" id="PF01381">
    <property type="entry name" value="HTH_3"/>
    <property type="match status" value="1"/>
</dbReference>
<dbReference type="EMBL" id="CZKA01000014">
    <property type="protein sequence ID" value="CUR54666.1"/>
    <property type="molecule type" value="Genomic_DNA"/>
</dbReference>
<dbReference type="PROSITE" id="PS50943">
    <property type="entry name" value="HTH_CROC1"/>
    <property type="match status" value="1"/>
</dbReference>
<dbReference type="InterPro" id="IPR050807">
    <property type="entry name" value="TransReg_Diox_bact_type"/>
</dbReference>
<sequence length="111" mass="11930">MGKSFGEYARERESVMTDVESEIVHAFDQAAAFGQVIYGARKARNLRQADLADLSGVTQADISRIERGQVAPTTQTLLKLTSALGLEIHFVLSQSPGAPTESISLRQPVAG</sequence>
<dbReference type="GO" id="GO:0003700">
    <property type="term" value="F:DNA-binding transcription factor activity"/>
    <property type="evidence" value="ECO:0007669"/>
    <property type="project" value="TreeGrafter"/>
</dbReference>